<sequence length="354" mass="40868">MSIMFKRSANKKLRKNKIKRPVKVTLGLMGFLVVATTVPLANIPLFGLYNNKKNNDKTRERIIKEKLFLAASKEKLLKDNPHAIIPNIVQDFHSPNQADGDKNNEIVKTVYDNYPFKLVERLKSANIDPSDWVKFNEYIYKNMDRDLFLDLLNSFMSFYPIYHQSWLSELTQRILLYRYQKIGITSGFFKQYHAEIDGAYYVDKNNFAFSSVTKADLIAVHKLFGNVPTEVGITIRTAANSQLIIDPNTKGLVLTNASIFLESSAGALSPYTSIYVKTNSPDTKNYYDYLGEEIPDQKAQEIPSFPITSILYSIINDKQLEKNDIKHYFYQWVIPVLINFFNASYYEQQNVIKK</sequence>
<protein>
    <submittedName>
        <fullName evidence="1">Uncharacterized protein</fullName>
    </submittedName>
</protein>
<gene>
    <name evidence="1" type="ORF">GCW_02475</name>
</gene>
<dbReference type="KEGG" id="mgz:GCW_02475"/>
<dbReference type="AlphaFoldDB" id="A0A0F6CKS8"/>
<evidence type="ECO:0000313" key="2">
    <source>
        <dbReference type="Proteomes" id="UP000018735"/>
    </source>
</evidence>
<evidence type="ECO:0000313" key="1">
    <source>
        <dbReference type="EMBL" id="AHB99700.1"/>
    </source>
</evidence>
<name>A0A0F6CKS8_MYCGL</name>
<organism evidence="1 2">
    <name type="scientific">Mycoplasmoides gallisepticum S6</name>
    <dbReference type="NCBI Taxonomy" id="1006581"/>
    <lineage>
        <taxon>Bacteria</taxon>
        <taxon>Bacillati</taxon>
        <taxon>Mycoplasmatota</taxon>
        <taxon>Mycoplasmoidales</taxon>
        <taxon>Mycoplasmoidaceae</taxon>
        <taxon>Mycoplasmoides</taxon>
    </lineage>
</organism>
<dbReference type="RefSeq" id="WP_014574567.1">
    <property type="nucleotide sequence ID" value="NC_023030.2"/>
</dbReference>
<proteinExistence type="predicted"/>
<dbReference type="EMBL" id="CP006916">
    <property type="protein sequence ID" value="AHB99700.1"/>
    <property type="molecule type" value="Genomic_DNA"/>
</dbReference>
<accession>A0A0F6CKS8</accession>
<dbReference type="Proteomes" id="UP000018735">
    <property type="component" value="Chromosome"/>
</dbReference>
<reference evidence="1 2" key="1">
    <citation type="journal article" date="2011" name="PLoS ONE">
        <title>Core proteome of the minimal cell: comparative proteomics of three mollicute species.</title>
        <authorList>
            <person name="Fisunov G.Y."/>
            <person name="Alexeev D.G."/>
            <person name="Bazaleev N.A."/>
            <person name="Ladygina V.G."/>
            <person name="Galyamina M.A."/>
            <person name="Kondratov I.G."/>
            <person name="Zhukova N.A."/>
            <person name="Serebryakova M.V."/>
            <person name="Demina I.A."/>
            <person name="Govorun V.M."/>
        </authorList>
    </citation>
    <scope>NUCLEOTIDE SEQUENCE [LARGE SCALE GENOMIC DNA]</scope>
    <source>
        <strain evidence="1 2">S6</strain>
    </source>
</reference>
<dbReference type="HOGENOM" id="CLU_782607_0_0_14"/>